<evidence type="ECO:0000256" key="1">
    <source>
        <dbReference type="PROSITE-ProRule" id="PRU00042"/>
    </source>
</evidence>
<dbReference type="SMART" id="SM00355">
    <property type="entry name" value="ZnF_C2H2"/>
    <property type="match status" value="3"/>
</dbReference>
<dbReference type="PROSITE" id="PS50157">
    <property type="entry name" value="ZINC_FINGER_C2H2_2"/>
    <property type="match status" value="1"/>
</dbReference>
<gene>
    <name evidence="4" type="ORF">K505DRAFT_364096</name>
</gene>
<evidence type="ECO:0000256" key="2">
    <source>
        <dbReference type="SAM" id="MobiDB-lite"/>
    </source>
</evidence>
<keyword evidence="5" id="KW-1185">Reference proteome</keyword>
<feature type="region of interest" description="Disordered" evidence="2">
    <location>
        <begin position="184"/>
        <end position="211"/>
    </location>
</feature>
<accession>A0A6A6X4F1</accession>
<sequence length="295" mass="32935">MAFNWDCSEYSLWMISRRRPPRARAIEEQQYDRLNTYFDPLPHGGWFNEFLNPDPVLSTDASVQAWLDLGLLEPVLDLDFSAVDTDELANLSGDLSSGIIDSSPDASSLSLPIVPESDFGGGSVDAAAAATAQLGEALQGPLLGIAQWDIASSQAPNPVQSPVDIAEQTVHDAVQPTTTLDPLRITPVLSQPGSPSRMCRPREAPPQPLPPAPRPFRCGQCTACFVGSRQLSDHERNEHRKYRCCNKEYKHYKNFWQHRQTKHLGVRHKCNVELCNYSADNRWNLKRHKANKHGQ</sequence>
<feature type="domain" description="C2H2-type" evidence="3">
    <location>
        <begin position="216"/>
        <end position="244"/>
    </location>
</feature>
<protein>
    <recommendedName>
        <fullName evidence="3">C2H2-type domain-containing protein</fullName>
    </recommendedName>
</protein>
<reference evidence="4" key="1">
    <citation type="journal article" date="2020" name="Stud. Mycol.">
        <title>101 Dothideomycetes genomes: a test case for predicting lifestyles and emergence of pathogens.</title>
        <authorList>
            <person name="Haridas S."/>
            <person name="Albert R."/>
            <person name="Binder M."/>
            <person name="Bloem J."/>
            <person name="Labutti K."/>
            <person name="Salamov A."/>
            <person name="Andreopoulos B."/>
            <person name="Baker S."/>
            <person name="Barry K."/>
            <person name="Bills G."/>
            <person name="Bluhm B."/>
            <person name="Cannon C."/>
            <person name="Castanera R."/>
            <person name="Culley D."/>
            <person name="Daum C."/>
            <person name="Ezra D."/>
            <person name="Gonzalez J."/>
            <person name="Henrissat B."/>
            <person name="Kuo A."/>
            <person name="Liang C."/>
            <person name="Lipzen A."/>
            <person name="Lutzoni F."/>
            <person name="Magnuson J."/>
            <person name="Mondo S."/>
            <person name="Nolan M."/>
            <person name="Ohm R."/>
            <person name="Pangilinan J."/>
            <person name="Park H.-J."/>
            <person name="Ramirez L."/>
            <person name="Alfaro M."/>
            <person name="Sun H."/>
            <person name="Tritt A."/>
            <person name="Yoshinaga Y."/>
            <person name="Zwiers L.-H."/>
            <person name="Turgeon B."/>
            <person name="Goodwin S."/>
            <person name="Spatafora J."/>
            <person name="Crous P."/>
            <person name="Grigoriev I."/>
        </authorList>
    </citation>
    <scope>NUCLEOTIDE SEQUENCE</scope>
    <source>
        <strain evidence="4">CBS 109.77</strain>
    </source>
</reference>
<dbReference type="PROSITE" id="PS00028">
    <property type="entry name" value="ZINC_FINGER_C2H2_1"/>
    <property type="match status" value="1"/>
</dbReference>
<evidence type="ECO:0000313" key="5">
    <source>
        <dbReference type="Proteomes" id="UP000799757"/>
    </source>
</evidence>
<keyword evidence="1" id="KW-0862">Zinc</keyword>
<organism evidence="4 5">
    <name type="scientific">Melanomma pulvis-pyrius CBS 109.77</name>
    <dbReference type="NCBI Taxonomy" id="1314802"/>
    <lineage>
        <taxon>Eukaryota</taxon>
        <taxon>Fungi</taxon>
        <taxon>Dikarya</taxon>
        <taxon>Ascomycota</taxon>
        <taxon>Pezizomycotina</taxon>
        <taxon>Dothideomycetes</taxon>
        <taxon>Pleosporomycetidae</taxon>
        <taxon>Pleosporales</taxon>
        <taxon>Melanommataceae</taxon>
        <taxon>Melanomma</taxon>
    </lineage>
</organism>
<dbReference type="AlphaFoldDB" id="A0A6A6X4F1"/>
<evidence type="ECO:0000259" key="3">
    <source>
        <dbReference type="PROSITE" id="PS50157"/>
    </source>
</evidence>
<dbReference type="EMBL" id="MU002036">
    <property type="protein sequence ID" value="KAF2791118.1"/>
    <property type="molecule type" value="Genomic_DNA"/>
</dbReference>
<keyword evidence="1" id="KW-0479">Metal-binding</keyword>
<name>A0A6A6X4F1_9PLEO</name>
<dbReference type="OrthoDB" id="8117402at2759"/>
<proteinExistence type="predicted"/>
<evidence type="ECO:0000313" key="4">
    <source>
        <dbReference type="EMBL" id="KAF2791118.1"/>
    </source>
</evidence>
<keyword evidence="1" id="KW-0863">Zinc-finger</keyword>
<dbReference type="GO" id="GO:0008270">
    <property type="term" value="F:zinc ion binding"/>
    <property type="evidence" value="ECO:0007669"/>
    <property type="project" value="UniProtKB-KW"/>
</dbReference>
<dbReference type="InterPro" id="IPR013087">
    <property type="entry name" value="Znf_C2H2_type"/>
</dbReference>
<dbReference type="Proteomes" id="UP000799757">
    <property type="component" value="Unassembled WGS sequence"/>
</dbReference>